<name>A0ABT8RFJ0_9BACT</name>
<proteinExistence type="predicted"/>
<dbReference type="InterPro" id="IPR005651">
    <property type="entry name" value="Trm112-like"/>
</dbReference>
<comment type="caution">
    <text evidence="1">The sequence shown here is derived from an EMBL/GenBank/DDBJ whole genome shotgun (WGS) entry which is preliminary data.</text>
</comment>
<dbReference type="Proteomes" id="UP001168528">
    <property type="component" value="Unassembled WGS sequence"/>
</dbReference>
<gene>
    <name evidence="1" type="ORF">Q0590_31675</name>
</gene>
<evidence type="ECO:0000313" key="2">
    <source>
        <dbReference type="Proteomes" id="UP001168528"/>
    </source>
</evidence>
<dbReference type="Pfam" id="PF03966">
    <property type="entry name" value="Trm112p"/>
    <property type="match status" value="1"/>
</dbReference>
<dbReference type="RefSeq" id="WP_302041677.1">
    <property type="nucleotide sequence ID" value="NZ_JAUKPO010000038.1"/>
</dbReference>
<keyword evidence="2" id="KW-1185">Reference proteome</keyword>
<sequence length="90" mass="10544">MKLALAEKLCCPVDKHALNLKIFRTDSEDNLIEGIFTCPLCRRYYPVVYGVPVMTPDEYREKTLEEPMLLKWGVQPDLENPTRFLLKEKE</sequence>
<dbReference type="EMBL" id="JAUKPO010000038">
    <property type="protein sequence ID" value="MDO1450877.1"/>
    <property type="molecule type" value="Genomic_DNA"/>
</dbReference>
<protein>
    <submittedName>
        <fullName evidence="1">Trm112 family protein</fullName>
    </submittedName>
</protein>
<accession>A0ABT8RFJ0</accession>
<dbReference type="SUPFAM" id="SSF158997">
    <property type="entry name" value="Trm112p-like"/>
    <property type="match status" value="1"/>
</dbReference>
<dbReference type="Gene3D" id="2.20.25.10">
    <property type="match status" value="1"/>
</dbReference>
<organism evidence="1 2">
    <name type="scientific">Rhodocytophaga aerolata</name>
    <dbReference type="NCBI Taxonomy" id="455078"/>
    <lineage>
        <taxon>Bacteria</taxon>
        <taxon>Pseudomonadati</taxon>
        <taxon>Bacteroidota</taxon>
        <taxon>Cytophagia</taxon>
        <taxon>Cytophagales</taxon>
        <taxon>Rhodocytophagaceae</taxon>
        <taxon>Rhodocytophaga</taxon>
    </lineage>
</organism>
<evidence type="ECO:0000313" key="1">
    <source>
        <dbReference type="EMBL" id="MDO1450877.1"/>
    </source>
</evidence>
<reference evidence="1" key="1">
    <citation type="submission" date="2023-07" db="EMBL/GenBank/DDBJ databases">
        <title>The genome sequence of Rhodocytophaga aerolata KACC 12507.</title>
        <authorList>
            <person name="Zhang X."/>
        </authorList>
    </citation>
    <scope>NUCLEOTIDE SEQUENCE</scope>
    <source>
        <strain evidence="1">KACC 12507</strain>
    </source>
</reference>